<dbReference type="GO" id="GO:0007189">
    <property type="term" value="P:adenylate cyclase-activating G protein-coupled receptor signaling pathway"/>
    <property type="evidence" value="ECO:0007669"/>
    <property type="project" value="TreeGrafter"/>
</dbReference>
<feature type="transmembrane region" description="Helical" evidence="6">
    <location>
        <begin position="48"/>
        <end position="66"/>
    </location>
</feature>
<keyword evidence="3 6" id="KW-1133">Transmembrane helix</keyword>
<name>A0AAN6TDT7_9PEZI</name>
<dbReference type="AlphaFoldDB" id="A0AAN6TDT7"/>
<dbReference type="PANTHER" id="PTHR23112:SF22">
    <property type="entry name" value="G-PROTEIN COUPLED RECEPTOR"/>
    <property type="match status" value="1"/>
</dbReference>
<evidence type="ECO:0000256" key="2">
    <source>
        <dbReference type="ARBA" id="ARBA00022692"/>
    </source>
</evidence>
<dbReference type="InterPro" id="IPR017981">
    <property type="entry name" value="GPCR_2-like_7TM"/>
</dbReference>
<keyword evidence="9" id="KW-1185">Reference proteome</keyword>
<dbReference type="PROSITE" id="PS50261">
    <property type="entry name" value="G_PROTEIN_RECEP_F2_4"/>
    <property type="match status" value="1"/>
</dbReference>
<dbReference type="GO" id="GO:0005886">
    <property type="term" value="C:plasma membrane"/>
    <property type="evidence" value="ECO:0007669"/>
    <property type="project" value="TreeGrafter"/>
</dbReference>
<evidence type="ECO:0000256" key="4">
    <source>
        <dbReference type="ARBA" id="ARBA00023136"/>
    </source>
</evidence>
<protein>
    <recommendedName>
        <fullName evidence="7">G-protein coupled receptors family 2 profile 2 domain-containing protein</fullName>
    </recommendedName>
</protein>
<dbReference type="RefSeq" id="XP_064670149.1">
    <property type="nucleotide sequence ID" value="XM_064813643.1"/>
</dbReference>
<evidence type="ECO:0000313" key="9">
    <source>
        <dbReference type="Proteomes" id="UP001302812"/>
    </source>
</evidence>
<keyword evidence="2 6" id="KW-0812">Transmembrane</keyword>
<feature type="transmembrane region" description="Helical" evidence="6">
    <location>
        <begin position="121"/>
        <end position="141"/>
    </location>
</feature>
<evidence type="ECO:0000256" key="1">
    <source>
        <dbReference type="ARBA" id="ARBA00004141"/>
    </source>
</evidence>
<feature type="transmembrane region" description="Helical" evidence="6">
    <location>
        <begin position="411"/>
        <end position="432"/>
    </location>
</feature>
<dbReference type="Gene3D" id="1.20.1070.10">
    <property type="entry name" value="Rhodopsin 7-helix transmembrane proteins"/>
    <property type="match status" value="1"/>
</dbReference>
<sequence length="547" mass="59909">MIGLSPEDAESIVTIERACSAISLLGCVFVLLTFAMSDAFRQRAINRMVFYATFGNMLTNVATLMTTSQTHDVDSFGCQFQAFLIQVFMQGDAYWALAMAVNVYLTFYHKYDARMLRRMEILYFACCYGIPFIPGFTFIFVSNQSNGRPYGDAVLWCWLKSEWEVYRIATFYGPVWVAIVVAMAIYIRAGREIYLKRRKMLNFSSGGTGTGTVVGSEPFSPMNEFSPAFNFKTTEVVQTTEIIQTPALVASTGRISPSSGPIKDPNVSYSVTISADAGAHTTSNLNLRASLEELEQEAVAASGGGLNSASNSSSNQAYRAGTGKRARVMSITQGSIAPPPTANPGSRDPNANTNNLTLQMRRRNYYETHRATWSYAKCAILFFAVLLITWIPSSGNRVYSLINHGDVSRPLFFASAFVLPLQGFWNAIIYIVTSWAACKSLWASCLDAISEFWGAVGGCCWRGRRGSIVEITRGPGRRDAHHHHHHHHHGLGSRGMQGCDCASGGGGRGRGGMVANLKWVGRKEGNEESTSMEDLTGEGKVKSASPV</sequence>
<dbReference type="GO" id="GO:0007166">
    <property type="term" value="P:cell surface receptor signaling pathway"/>
    <property type="evidence" value="ECO:0007669"/>
    <property type="project" value="InterPro"/>
</dbReference>
<comment type="subcellular location">
    <subcellularLocation>
        <location evidence="1">Membrane</location>
        <topology evidence="1">Multi-pass membrane protein</topology>
    </subcellularLocation>
</comment>
<organism evidence="8 9">
    <name type="scientific">Canariomyces notabilis</name>
    <dbReference type="NCBI Taxonomy" id="2074819"/>
    <lineage>
        <taxon>Eukaryota</taxon>
        <taxon>Fungi</taxon>
        <taxon>Dikarya</taxon>
        <taxon>Ascomycota</taxon>
        <taxon>Pezizomycotina</taxon>
        <taxon>Sordariomycetes</taxon>
        <taxon>Sordariomycetidae</taxon>
        <taxon>Sordariales</taxon>
        <taxon>Chaetomiaceae</taxon>
        <taxon>Canariomyces</taxon>
    </lineage>
</organism>
<dbReference type="EMBL" id="MU853342">
    <property type="protein sequence ID" value="KAK4112579.1"/>
    <property type="molecule type" value="Genomic_DNA"/>
</dbReference>
<evidence type="ECO:0000256" key="3">
    <source>
        <dbReference type="ARBA" id="ARBA00022989"/>
    </source>
</evidence>
<evidence type="ECO:0000256" key="6">
    <source>
        <dbReference type="SAM" id="Phobius"/>
    </source>
</evidence>
<feature type="region of interest" description="Disordered" evidence="5">
    <location>
        <begin position="474"/>
        <end position="496"/>
    </location>
</feature>
<evidence type="ECO:0000259" key="7">
    <source>
        <dbReference type="PROSITE" id="PS50261"/>
    </source>
</evidence>
<dbReference type="PANTHER" id="PTHR23112">
    <property type="entry name" value="G PROTEIN-COUPLED RECEPTOR 157-RELATED"/>
    <property type="match status" value="1"/>
</dbReference>
<evidence type="ECO:0000313" key="8">
    <source>
        <dbReference type="EMBL" id="KAK4112579.1"/>
    </source>
</evidence>
<evidence type="ECO:0000256" key="5">
    <source>
        <dbReference type="SAM" id="MobiDB-lite"/>
    </source>
</evidence>
<feature type="region of interest" description="Disordered" evidence="5">
    <location>
        <begin position="522"/>
        <end position="547"/>
    </location>
</feature>
<dbReference type="GeneID" id="89937768"/>
<feature type="transmembrane region" description="Helical" evidence="6">
    <location>
        <begin position="12"/>
        <end position="36"/>
    </location>
</feature>
<proteinExistence type="predicted"/>
<dbReference type="SUPFAM" id="SSF81321">
    <property type="entry name" value="Family A G protein-coupled receptor-like"/>
    <property type="match status" value="1"/>
</dbReference>
<dbReference type="Proteomes" id="UP001302812">
    <property type="component" value="Unassembled WGS sequence"/>
</dbReference>
<reference evidence="8" key="2">
    <citation type="submission" date="2023-05" db="EMBL/GenBank/DDBJ databases">
        <authorList>
            <consortium name="Lawrence Berkeley National Laboratory"/>
            <person name="Steindorff A."/>
            <person name="Hensen N."/>
            <person name="Bonometti L."/>
            <person name="Westerberg I."/>
            <person name="Brannstrom I.O."/>
            <person name="Guillou S."/>
            <person name="Cros-Aarteil S."/>
            <person name="Calhoun S."/>
            <person name="Haridas S."/>
            <person name="Kuo A."/>
            <person name="Mondo S."/>
            <person name="Pangilinan J."/>
            <person name="Riley R."/>
            <person name="Labutti K."/>
            <person name="Andreopoulos B."/>
            <person name="Lipzen A."/>
            <person name="Chen C."/>
            <person name="Yanf M."/>
            <person name="Daum C."/>
            <person name="Ng V."/>
            <person name="Clum A."/>
            <person name="Ohm R."/>
            <person name="Martin F."/>
            <person name="Silar P."/>
            <person name="Natvig D."/>
            <person name="Lalanne C."/>
            <person name="Gautier V."/>
            <person name="Ament-Velasquez S.L."/>
            <person name="Kruys A."/>
            <person name="Hutchinson M.I."/>
            <person name="Powell A.J."/>
            <person name="Barry K."/>
            <person name="Miller A.N."/>
            <person name="Grigoriev I.V."/>
            <person name="Debuchy R."/>
            <person name="Gladieux P."/>
            <person name="Thoren M.H."/>
            <person name="Johannesson H."/>
        </authorList>
    </citation>
    <scope>NUCLEOTIDE SEQUENCE</scope>
    <source>
        <strain evidence="8">CBS 508.74</strain>
    </source>
</reference>
<comment type="caution">
    <text evidence="8">The sequence shown here is derived from an EMBL/GenBank/DDBJ whole genome shotgun (WGS) entry which is preliminary data.</text>
</comment>
<feature type="transmembrane region" description="Helical" evidence="6">
    <location>
        <begin position="93"/>
        <end position="109"/>
    </location>
</feature>
<feature type="compositionally biased region" description="Basic residues" evidence="5">
    <location>
        <begin position="479"/>
        <end position="491"/>
    </location>
</feature>
<dbReference type="GO" id="GO:0004930">
    <property type="term" value="F:G protein-coupled receptor activity"/>
    <property type="evidence" value="ECO:0007669"/>
    <property type="project" value="TreeGrafter"/>
</dbReference>
<feature type="transmembrane region" description="Helical" evidence="6">
    <location>
        <begin position="371"/>
        <end position="391"/>
    </location>
</feature>
<keyword evidence="4 6" id="KW-0472">Membrane</keyword>
<dbReference type="Pfam" id="PF05462">
    <property type="entry name" value="Dicty_CAR"/>
    <property type="match status" value="1"/>
</dbReference>
<accession>A0AAN6TDT7</accession>
<feature type="transmembrane region" description="Helical" evidence="6">
    <location>
        <begin position="168"/>
        <end position="189"/>
    </location>
</feature>
<feature type="region of interest" description="Disordered" evidence="5">
    <location>
        <begin position="334"/>
        <end position="354"/>
    </location>
</feature>
<gene>
    <name evidence="8" type="ORF">N656DRAFT_768674</name>
</gene>
<feature type="domain" description="G-protein coupled receptors family 2 profile 2" evidence="7">
    <location>
        <begin position="9"/>
        <end position="198"/>
    </location>
</feature>
<reference evidence="8" key="1">
    <citation type="journal article" date="2023" name="Mol. Phylogenet. Evol.">
        <title>Genome-scale phylogeny and comparative genomics of the fungal order Sordariales.</title>
        <authorList>
            <person name="Hensen N."/>
            <person name="Bonometti L."/>
            <person name="Westerberg I."/>
            <person name="Brannstrom I.O."/>
            <person name="Guillou S."/>
            <person name="Cros-Aarteil S."/>
            <person name="Calhoun S."/>
            <person name="Haridas S."/>
            <person name="Kuo A."/>
            <person name="Mondo S."/>
            <person name="Pangilinan J."/>
            <person name="Riley R."/>
            <person name="LaButti K."/>
            <person name="Andreopoulos B."/>
            <person name="Lipzen A."/>
            <person name="Chen C."/>
            <person name="Yan M."/>
            <person name="Daum C."/>
            <person name="Ng V."/>
            <person name="Clum A."/>
            <person name="Steindorff A."/>
            <person name="Ohm R.A."/>
            <person name="Martin F."/>
            <person name="Silar P."/>
            <person name="Natvig D.O."/>
            <person name="Lalanne C."/>
            <person name="Gautier V."/>
            <person name="Ament-Velasquez S.L."/>
            <person name="Kruys A."/>
            <person name="Hutchinson M.I."/>
            <person name="Powell A.J."/>
            <person name="Barry K."/>
            <person name="Miller A.N."/>
            <person name="Grigoriev I.V."/>
            <person name="Debuchy R."/>
            <person name="Gladieux P."/>
            <person name="Hiltunen Thoren M."/>
            <person name="Johannesson H."/>
        </authorList>
    </citation>
    <scope>NUCLEOTIDE SEQUENCE</scope>
    <source>
        <strain evidence="8">CBS 508.74</strain>
    </source>
</reference>